<evidence type="ECO:0000313" key="5">
    <source>
        <dbReference type="EMBL" id="KAK2949074.1"/>
    </source>
</evidence>
<dbReference type="PANTHER" id="PTHR23346:SF7">
    <property type="entry name" value="STALLED RIBOSOME SENSOR GCN1"/>
    <property type="match status" value="1"/>
</dbReference>
<keyword evidence="6" id="KW-1185">Reference proteome</keyword>
<feature type="region of interest" description="Disordered" evidence="4">
    <location>
        <begin position="2422"/>
        <end position="2443"/>
    </location>
</feature>
<keyword evidence="5" id="KW-0689">Ribosomal protein</keyword>
<feature type="compositionally biased region" description="Basic and acidic residues" evidence="4">
    <location>
        <begin position="1245"/>
        <end position="1259"/>
    </location>
</feature>
<sequence length="4292" mass="474949">MPSSAPSEYSETEIDSSGRLKKPKLQEELDFLFESQKLEQFLPSLVNLIYSKRSSKSIRVIYDWIRVKLQTTPEFVPDFASVLRQQAAQLSITVASADQHLILAYIRWTIITLQYLKDEGESANLQLRLTEVLVRMLHRFVRDASFNQIKNTLPSLCGQLKIAIDYHPTVVQAIFKSSTVLSSEAPIGAITLITFTLTNLVVLLSEFDTQTHPTKKAQKSTRFSQKDVDRWLEPYSTEPESSFLSAFTSLFRLNQPIPLALFQLQLFKSSPHNQHKNPDFSILEQFSALYLLKRLNQTPQFVSNLLSYIPTAFHQNPHNATTIIKSILTTSLILPTISLPSSFLIPLTAAIIKPIEAIPADVMTKKNDFTADQTNLPFSLLDSSFPSSPISQPVHLSSNLANTLPSLLSINIFVQLLQSMTASDANTLNFAETVTQLSQSMKSRPSTRLLIVAAIECLAISVHTLLPHSCDVSTFSPSALLSLSNCAQFFSPPKITSFPLDENKSLTLLPHLISLRSLVLSLFPSSSIQTAQPGEVSTILSALGVINPLVLHFTTILSDEQLSTIEYTSSSTSTSVAAPSQPAAQPKGKKGGAGKAQAKSQPAASESAPSQSPTKLTSAGFVEELLSFYQHSLQHMTPFIAQTSPTPAHAPVRHNRASLLQSLLLTLSTVALSPQSILIQGLLDHPQLLNLIFPFVSFSQTKSAQTISLTSSITNHPLCFMEHVLQPILVLLISHPLLTRTSPNGVEKHGIDLCHQVVSTMFGTPTSPLSLSSPTNVLFSSASILSLNTQQSAHLSALHSLVLLPFAGYKQKDSEQDTSESVSSSLILRSLYASHLGQLQGKFSPFSLHNPHPFISSLVSLLFHSNWRIRALPSYYLDSALSPHSDVLQSERSAASVFRSSLLHSLFASFIFVDEMMIVNHPSVPASYNIPSSVLLRAIVAVLAGTYTNPKSIDGLIEETKEKDTGKENDVSHPLLTSEQTLSLLLLSHFPCLSDPSFSPTFALSFLLQHSPSSHPSQKKVVTEDPKQNTFKASLSVHLPFIVDSILKRRNGLSEQDLMSVLCADGLLFIEWAEKKRAMANQLSLEKKALKKEQKKEKDDKKGKSDPQPAPQPVKSDFPVLSTTALQSIQHACQNALRSLVVTQSHLHGELIGRKTVETLQQSVNQIKIACAEGSGKGIQEASDKKFGMERITEYGLRAVDNGIHADKMRQELFLNRKKEAEERVRINKEEEAHIQRQHQAALDNEARVAEKARQKAEQEAQNAAAPGKDKKSKNKSRKPKEEVVETPEEREAREEKEAKERVARKAREEQERLEREKEEDAQIELKRFIPLTEDDKSVLRTAFGDVELNANVKRDRTQKGLYSVEDEKWERQERAKLIRQQKIDEAREIIHTKLAKQKQYEEETLSELNCINHTFDMLTILSQTDDSIIAPSSATLASLAADCLQTRFFSEAAEQTVYAMCLNIQPASMRKQLSFVLPLSFCRIFTHIGAIKANKGVIEPVKEEEDDDDDESVAKVIDVKNYPLDVQIKRLFIVFEGSTGMKMEKLGVKRRINTLDTASFNVLFPILKALLLNQTKDEALKPLSKIAFHLLSSHCSLPVTPMLPQREMIETLITFMQNQFTTYTPAQLNDASAVKLLSDPLFLLTHSAVNISALSSLINGMTSNIPQMRQISVKTAQLALPYLIVQPSGTRDVSRRSKTQQAVSITENEWRRNCRIAQTIGKEMKGRTTRDGIHSLANTFQQFIETHSLEERHSFITQIELVSCIYLLCFDEDEQTQTLAGSLWEKVISMEEEEEERRVKQVTTNAELAQLDDATITSLRLATRESTFQITFLHILPLFALLASPHQSIRSISAATIGNLVTQSEDDEDDPSFTAIHISDCLLHISLQSAEMDVEEEQLQKMRKKEEMVMLTTDIVGYYESTPELDKLGKLFEAKDGETQAINGLTSPYLHPISISIKEAEDKSNFEHNEPTDTNFVPFFGSLLRSFHLHIALNGSVGKRNPSLMLLRNGCAHAFGAISEAMATADKFKNDSFFLSSSPHDSVSVSLVSFIIDRTLCLSDDIPLNQQTMVESLTKVIAEAIRAESTSKNITPDTLDELTLPTQFLVMILAHLKNATEIDAGSRGDRQISSLVRLTEALPIFFSSPDDKQIDKYQQALPSASSTSVAASFTLPSTIVEGFINEQSSDYHPITILLSTILSLHSIPSQRVQFYASHAVTVLLSAHPSLFSAISEPQSDRLLRIMLSTTSSYPERKGSAFALAAMAATEWEEDIDSDENANNENKRKKKSGGGMNWFVKESDLMNVILEAAIGRPGKENAAVSREGSLVFIEVLSICVGDCVQPILPKIVPVLLASLSDQGQARDGKGNVRAAASDAVDSLLQYSLSPFGVNMLLPTLIDIMEGRNTTVSDLILDDKVEGENGKKKKKELSFMSSDGPTAKSTGKSWRSMLGAIQMAQRIATYLTSIGTPKRGEENRSDDDNEEQDEEKKRRSEAARSHLILSFSSTILPRLTTILVAETHPQIQKAVKETLSRVGESVENDRIRNSMDKIIDALSDIGKTESVLKYLFVATTPEEVEEKHQPLDAASLSLIYPLVLRSLRSRTITGRIAGLQTVGLFGSLVSATYLVPYMPSIIPLITRFSLVDVPQIRSEAATTLASLVRAIGEENCCDIVNWLLNVINAGGVLPPSNDDESKTQGTIPKSAVLHGAASGLAAVIGVQGSRRLKALFPTLVRGLYNPTPTVREGYLNFWSYLPSVMENAHNEDTNCDFRPFLPLILPHIIFVAGDVESESCRLTAVNAARVMISIYGFQVANYHGSLVNADKKPKRAGKNPKRYDIKRSPFHQILNVFLTSLNNPTTHPPIPSSLDNFLQENANETDDSQLRQEQAEIDAIEARMKKERTGGTGHVESGWRIRYTVLRLLEKLIEVVIVFVLGQKDTFDHEDDSDYEDEKVDIDVDRKNANKLLLKKLKRRMDNYEKKESLRDKKKGDEEQEESASVEDSSDIELDSGDESDHDKKDRKQNEGQVYTRQLNINRLLHACLFPEDSQRKLFFGTLYVSRFDPNRETRTQALRLWKDYVLNPPKMVKMLMPTVIQIVSEILSSSSGPTSQSLMEARDQGLRKKIALEEKRKEREQRIKDREAARERRRLEAEEKAKPKELADDVLADVSSSESDSIFVVEQSESEIDSDDEEMLLTDDDWKKEMASACLTDLTTKAGDQLFATLLPAIQRDLTSSSSSSAAAVNVRVGACISLSSLLTPPPAQPGQTVQSLQQHKQYIQSQSNMASIVNSIKTALVDPSHKVRNAGAIAFASFCQAVGANQGIQRIIPTLVSVIGGKDGGKSNEIQSLNAVEGLKSLLSLSPSTFSTTSMQALTQGILPILLKSPLSKGSLRALMRLSGVDAITFALGQRISSLLPLLIDTLLREEEQLEKSGITESQLNKEDSAQFLARGIIRQVARDQGRWVVDELEHELERLMKLDLAEKDSKDEAKIAEAQKRRQRELICVLLLGSVFERESSDEEEEDNTRIEGQAIIDAAHLVLRIGLNQQSQSNSKLSGTDRLLEAVIQTLVLIVRSFNKVDTLRFIPGLLQTLSVNERKIIDSTADKVKGSSVSKMERRDRLLAKCGKDMKGQLQRLALQIELKQRDWTDYISPTTFQLSLLSQTASIRCLIDVVLTSLSLQATQALPPSLGMSSADLSIACCKCLAIIVRCSDPTALCPVIPLLVGRLIRMMGDKLTLNVKSQICGVIVELMEKKDAEEKTLADQPDVAAMKEAETALLVSLRRTLKLQIEDTTSDTTKPFETSVTTRKTTIASSIKSFAPQLQSTLMRALQTVSTISDPQASDSSIHAEAIRVKSTVCLILLIPHIVRVDPIANELRTIVQTAHPSFTTTSPLNSPFDLSLRLLTSVITVHSQKLSAVVKESLFSLFALTINDILKRHQQSTTQMAVITSIAADGMAGLCASMKGNEMQICLDQILTRDVPFAQQQKQQPTRTIFKNEASWQKNEGQCCGEHFSLRFPSLTPNVKDSFAKTVKVLCGSETSERIEGKNTVGPVEKGRYLQALTDGLSLTLSEDPQVQAPKIEQIGLNVENMMNLMLSASESVVLHYEEMMTANETGKTSQYLLKETREKLRAQQLAQFSLNGSVLTLATLPEIVAFIVCGLDEKRDSTLQSLATAACEILVHPLIHSSDDFLCLFGADGSFEEKDCSRDAFVISTSVHLLLSTLSNTLISSTTNDSKIIVLHLLKHLSTTAARTYPALLRIIAAEVGSAISRPDSQGTLAAKTLTDEITKILKI</sequence>
<accession>A0ABQ9XDX4</accession>
<dbReference type="InterPro" id="IPR021133">
    <property type="entry name" value="HEAT_type_2"/>
</dbReference>
<evidence type="ECO:0000256" key="4">
    <source>
        <dbReference type="SAM" id="MobiDB-lite"/>
    </source>
</evidence>
<keyword evidence="3" id="KW-0175">Coiled coil</keyword>
<dbReference type="InterPro" id="IPR011989">
    <property type="entry name" value="ARM-like"/>
</dbReference>
<feature type="region of interest" description="Disordered" evidence="4">
    <location>
        <begin position="3132"/>
        <end position="3159"/>
    </location>
</feature>
<feature type="compositionally biased region" description="Acidic residues" evidence="4">
    <location>
        <begin position="2989"/>
        <end position="3009"/>
    </location>
</feature>
<evidence type="ECO:0000256" key="2">
    <source>
        <dbReference type="PROSITE-ProRule" id="PRU00103"/>
    </source>
</evidence>
<feature type="region of interest" description="Disordered" evidence="4">
    <location>
        <begin position="2464"/>
        <end position="2494"/>
    </location>
</feature>
<protein>
    <submittedName>
        <fullName evidence="5">50S small subunit ribosomal protein L19</fullName>
    </submittedName>
</protein>
<dbReference type="Gene3D" id="1.25.10.10">
    <property type="entry name" value="Leucine-rich Repeat Variant"/>
    <property type="match status" value="3"/>
</dbReference>
<gene>
    <name evidence="5" type="ORF">BLNAU_15994</name>
</gene>
<reference evidence="5 6" key="1">
    <citation type="journal article" date="2022" name="bioRxiv">
        <title>Genomics of Preaxostyla Flagellates Illuminates Evolutionary Transitions and the Path Towards Mitochondrial Loss.</title>
        <authorList>
            <person name="Novak L.V.F."/>
            <person name="Treitli S.C."/>
            <person name="Pyrih J."/>
            <person name="Halakuc P."/>
            <person name="Pipaliya S.V."/>
            <person name="Vacek V."/>
            <person name="Brzon O."/>
            <person name="Soukal P."/>
            <person name="Eme L."/>
            <person name="Dacks J.B."/>
            <person name="Karnkowska A."/>
            <person name="Elias M."/>
            <person name="Hampl V."/>
        </authorList>
    </citation>
    <scope>NUCLEOTIDE SEQUENCE [LARGE SCALE GENOMIC DNA]</scope>
    <source>
        <strain evidence="5">NAU3</strain>
        <tissue evidence="5">Gut</tissue>
    </source>
</reference>
<dbReference type="GO" id="GO:0005840">
    <property type="term" value="C:ribosome"/>
    <property type="evidence" value="ECO:0007669"/>
    <property type="project" value="UniProtKB-KW"/>
</dbReference>
<feature type="compositionally biased region" description="Basic and acidic residues" evidence="4">
    <location>
        <begin position="1090"/>
        <end position="1105"/>
    </location>
</feature>
<keyword evidence="1" id="KW-0677">Repeat</keyword>
<feature type="compositionally biased region" description="Low complexity" evidence="4">
    <location>
        <begin position="595"/>
        <end position="613"/>
    </location>
</feature>
<feature type="region of interest" description="Disordered" evidence="4">
    <location>
        <begin position="2976"/>
        <end position="3024"/>
    </location>
</feature>
<name>A0ABQ9XDX4_9EUKA</name>
<proteinExistence type="predicted"/>
<feature type="repeat" description="HEAT" evidence="2">
    <location>
        <begin position="2632"/>
        <end position="2666"/>
    </location>
</feature>
<dbReference type="Proteomes" id="UP001281761">
    <property type="component" value="Unassembled WGS sequence"/>
</dbReference>
<organism evidence="5 6">
    <name type="scientific">Blattamonas nauphoetae</name>
    <dbReference type="NCBI Taxonomy" id="2049346"/>
    <lineage>
        <taxon>Eukaryota</taxon>
        <taxon>Metamonada</taxon>
        <taxon>Preaxostyla</taxon>
        <taxon>Oxymonadida</taxon>
        <taxon>Blattamonas</taxon>
    </lineage>
</organism>
<feature type="coiled-coil region" evidence="3">
    <location>
        <begin position="2874"/>
        <end position="2901"/>
    </location>
</feature>
<dbReference type="PROSITE" id="PS50077">
    <property type="entry name" value="HEAT_REPEAT"/>
    <property type="match status" value="1"/>
</dbReference>
<dbReference type="SUPFAM" id="SSF48371">
    <property type="entry name" value="ARM repeat"/>
    <property type="match status" value="2"/>
</dbReference>
<feature type="compositionally biased region" description="Acidic residues" evidence="4">
    <location>
        <begin position="2475"/>
        <end position="2484"/>
    </location>
</feature>
<feature type="region of interest" description="Disordered" evidence="4">
    <location>
        <begin position="571"/>
        <end position="615"/>
    </location>
</feature>
<dbReference type="PANTHER" id="PTHR23346">
    <property type="entry name" value="TRANSLATIONAL ACTIVATOR GCN1-RELATED"/>
    <property type="match status" value="1"/>
</dbReference>
<feature type="compositionally biased region" description="Basic and acidic residues" evidence="4">
    <location>
        <begin position="2485"/>
        <end position="2494"/>
    </location>
</feature>
<feature type="compositionally biased region" description="Low complexity" evidence="4">
    <location>
        <begin position="571"/>
        <end position="586"/>
    </location>
</feature>
<feature type="region of interest" description="Disordered" evidence="4">
    <location>
        <begin position="1090"/>
        <end position="1117"/>
    </location>
</feature>
<evidence type="ECO:0000256" key="3">
    <source>
        <dbReference type="SAM" id="Coils"/>
    </source>
</evidence>
<dbReference type="InterPro" id="IPR016024">
    <property type="entry name" value="ARM-type_fold"/>
</dbReference>
<feature type="region of interest" description="Disordered" evidence="4">
    <location>
        <begin position="1231"/>
        <end position="1320"/>
    </location>
</feature>
<feature type="compositionally biased region" description="Basic and acidic residues" evidence="4">
    <location>
        <begin position="2976"/>
        <end position="2988"/>
    </location>
</feature>
<dbReference type="EMBL" id="JARBJD010000163">
    <property type="protein sequence ID" value="KAK2949074.1"/>
    <property type="molecule type" value="Genomic_DNA"/>
</dbReference>
<evidence type="ECO:0000313" key="6">
    <source>
        <dbReference type="Proteomes" id="UP001281761"/>
    </source>
</evidence>
<feature type="compositionally biased region" description="Basic and acidic residues" evidence="4">
    <location>
        <begin position="1280"/>
        <end position="1320"/>
    </location>
</feature>
<comment type="caution">
    <text evidence="5">The sequence shown here is derived from an EMBL/GenBank/DDBJ whole genome shotgun (WGS) entry which is preliminary data.</text>
</comment>
<feature type="compositionally biased region" description="Polar residues" evidence="4">
    <location>
        <begin position="2430"/>
        <end position="2443"/>
    </location>
</feature>
<keyword evidence="5" id="KW-0687">Ribonucleoprotein</keyword>
<feature type="compositionally biased region" description="Basic and acidic residues" evidence="4">
    <location>
        <begin position="3010"/>
        <end position="3021"/>
    </location>
</feature>
<evidence type="ECO:0000256" key="1">
    <source>
        <dbReference type="ARBA" id="ARBA00022737"/>
    </source>
</evidence>